<gene>
    <name evidence="2" type="ORF">LzC2_03820</name>
</gene>
<evidence type="ECO:0000313" key="3">
    <source>
        <dbReference type="Proteomes" id="UP000609651"/>
    </source>
</evidence>
<evidence type="ECO:0000313" key="2">
    <source>
        <dbReference type="EMBL" id="NNJ24326.1"/>
    </source>
</evidence>
<evidence type="ECO:0000256" key="1">
    <source>
        <dbReference type="SAM" id="MobiDB-lite"/>
    </source>
</evidence>
<dbReference type="Proteomes" id="UP000609651">
    <property type="component" value="Unassembled WGS sequence"/>
</dbReference>
<keyword evidence="3" id="KW-1185">Reference proteome</keyword>
<accession>A0ABX1V8L5</accession>
<comment type="caution">
    <text evidence="2">The sequence shown here is derived from an EMBL/GenBank/DDBJ whole genome shotgun (WGS) entry which is preliminary data.</text>
</comment>
<sequence>MHLFSSASQTDDGDSGMHASECGKDLAPGM</sequence>
<feature type="compositionally biased region" description="Polar residues" evidence="1">
    <location>
        <begin position="1"/>
        <end position="10"/>
    </location>
</feature>
<organism evidence="2 3">
    <name type="scientific">Alienimonas chondri</name>
    <dbReference type="NCBI Taxonomy" id="2681879"/>
    <lineage>
        <taxon>Bacteria</taxon>
        <taxon>Pseudomonadati</taxon>
        <taxon>Planctomycetota</taxon>
        <taxon>Planctomycetia</taxon>
        <taxon>Planctomycetales</taxon>
        <taxon>Planctomycetaceae</taxon>
        <taxon>Alienimonas</taxon>
    </lineage>
</organism>
<feature type="region of interest" description="Disordered" evidence="1">
    <location>
        <begin position="1"/>
        <end position="30"/>
    </location>
</feature>
<reference evidence="2 3" key="1">
    <citation type="journal article" date="2020" name="Syst. Appl. Microbiol.">
        <title>Alienimonas chondri sp. nov., a novel planctomycete isolated from the biofilm of the red alga Chondrus crispus.</title>
        <authorList>
            <person name="Vitorino I."/>
            <person name="Albuquerque L."/>
            <person name="Wiegand S."/>
            <person name="Kallscheuer N."/>
            <person name="da Costa M.S."/>
            <person name="Lobo-da-Cunha A."/>
            <person name="Jogler C."/>
            <person name="Lage O.M."/>
        </authorList>
    </citation>
    <scope>NUCLEOTIDE SEQUENCE [LARGE SCALE GENOMIC DNA]</scope>
    <source>
        <strain evidence="2 3">LzC2</strain>
    </source>
</reference>
<dbReference type="EMBL" id="WTPX01000006">
    <property type="protein sequence ID" value="NNJ24326.1"/>
    <property type="molecule type" value="Genomic_DNA"/>
</dbReference>
<proteinExistence type="predicted"/>
<name>A0ABX1V8L5_9PLAN</name>
<protein>
    <submittedName>
        <fullName evidence="2">Uncharacterized protein</fullName>
    </submittedName>
</protein>